<keyword evidence="6" id="KW-1185">Reference proteome</keyword>
<dbReference type="Pfam" id="PF08241">
    <property type="entry name" value="Methyltransf_11"/>
    <property type="match status" value="1"/>
</dbReference>
<comment type="caution">
    <text evidence="5">The sequence shown here is derived from an EMBL/GenBank/DDBJ whole genome shotgun (WGS) entry which is preliminary data.</text>
</comment>
<evidence type="ECO:0000313" key="5">
    <source>
        <dbReference type="EMBL" id="RKQ16280.1"/>
    </source>
</evidence>
<dbReference type="PANTHER" id="PTHR44942:SF4">
    <property type="entry name" value="METHYLTRANSFERASE TYPE 11 DOMAIN-CONTAINING PROTEIN"/>
    <property type="match status" value="1"/>
</dbReference>
<evidence type="ECO:0000313" key="6">
    <source>
        <dbReference type="Proteomes" id="UP000281813"/>
    </source>
</evidence>
<dbReference type="CDD" id="cd02440">
    <property type="entry name" value="AdoMet_MTases"/>
    <property type="match status" value="1"/>
</dbReference>
<dbReference type="RefSeq" id="WP_121130173.1">
    <property type="nucleotide sequence ID" value="NZ_JBHUFK010000007.1"/>
</dbReference>
<dbReference type="AlphaFoldDB" id="A0A494Z1U8"/>
<dbReference type="PANTHER" id="PTHR44942">
    <property type="entry name" value="METHYLTRANSF_11 DOMAIN-CONTAINING PROTEIN"/>
    <property type="match status" value="1"/>
</dbReference>
<dbReference type="InterPro" id="IPR051052">
    <property type="entry name" value="Diverse_substrate_MTase"/>
</dbReference>
<dbReference type="OrthoDB" id="43862at2"/>
<keyword evidence="2 5" id="KW-0489">Methyltransferase</keyword>
<evidence type="ECO:0000256" key="3">
    <source>
        <dbReference type="ARBA" id="ARBA00022679"/>
    </source>
</evidence>
<name>A0A494Z1U8_9BACI</name>
<proteinExistence type="inferred from homology"/>
<dbReference type="Gene3D" id="3.40.50.150">
    <property type="entry name" value="Vaccinia Virus protein VP39"/>
    <property type="match status" value="1"/>
</dbReference>
<protein>
    <submittedName>
        <fullName evidence="5">Class I SAM-dependent methyltransferase</fullName>
    </submittedName>
</protein>
<feature type="domain" description="Methyltransferase type 11" evidence="4">
    <location>
        <begin position="46"/>
        <end position="140"/>
    </location>
</feature>
<comment type="similarity">
    <text evidence="1">Belongs to the methyltransferase superfamily.</text>
</comment>
<evidence type="ECO:0000256" key="2">
    <source>
        <dbReference type="ARBA" id="ARBA00022603"/>
    </source>
</evidence>
<dbReference type="SUPFAM" id="SSF53335">
    <property type="entry name" value="S-adenosyl-L-methionine-dependent methyltransferases"/>
    <property type="match status" value="1"/>
</dbReference>
<dbReference type="EMBL" id="RBZO01000009">
    <property type="protein sequence ID" value="RKQ16280.1"/>
    <property type="molecule type" value="Genomic_DNA"/>
</dbReference>
<evidence type="ECO:0000259" key="4">
    <source>
        <dbReference type="Pfam" id="PF08241"/>
    </source>
</evidence>
<dbReference type="Proteomes" id="UP000281813">
    <property type="component" value="Unassembled WGS sequence"/>
</dbReference>
<organism evidence="5 6">
    <name type="scientific">Oceanobacillus bengalensis</name>
    <dbReference type="NCBI Taxonomy" id="1435466"/>
    <lineage>
        <taxon>Bacteria</taxon>
        <taxon>Bacillati</taxon>
        <taxon>Bacillota</taxon>
        <taxon>Bacilli</taxon>
        <taxon>Bacillales</taxon>
        <taxon>Bacillaceae</taxon>
        <taxon>Oceanobacillus</taxon>
    </lineage>
</organism>
<dbReference type="InterPro" id="IPR013216">
    <property type="entry name" value="Methyltransf_11"/>
</dbReference>
<evidence type="ECO:0000256" key="1">
    <source>
        <dbReference type="ARBA" id="ARBA00008361"/>
    </source>
</evidence>
<dbReference type="GO" id="GO:0008757">
    <property type="term" value="F:S-adenosylmethionine-dependent methyltransferase activity"/>
    <property type="evidence" value="ECO:0007669"/>
    <property type="project" value="InterPro"/>
</dbReference>
<dbReference type="InterPro" id="IPR029063">
    <property type="entry name" value="SAM-dependent_MTases_sf"/>
</dbReference>
<sequence>MNNKNNVKDVFSKNKEAYVTSKTHAKGSDLTLLVNWLEAQPEMQVLDIATGGGHVAKHLSPYVKTVFATDLTKEMLENTATHLTNLNNIHYIIADAEELPFLDNSFDIITCRIAAHHFPNPEKFIKEVERVLKIKGKFLFIDNIAAEDNIHDQFVNTLEKMRDYSHVKSRKITEWQTFFHKYNLSILHQKKNKKQLPYEEWVTRTMDDEAEIEKVNKFIRNAPEHLKNYFQIAMSGERIISFTIDEWMVLLEKDGF</sequence>
<keyword evidence="3 5" id="KW-0808">Transferase</keyword>
<dbReference type="GO" id="GO:0032259">
    <property type="term" value="P:methylation"/>
    <property type="evidence" value="ECO:0007669"/>
    <property type="project" value="UniProtKB-KW"/>
</dbReference>
<accession>A0A494Z1U8</accession>
<gene>
    <name evidence="5" type="ORF">D8M05_07305</name>
</gene>
<reference evidence="5 6" key="1">
    <citation type="journal article" date="2015" name="Antonie Van Leeuwenhoek">
        <title>Oceanobacillus bengalensis sp. nov., a bacterium isolated from seawater of the Bay of Bengal.</title>
        <authorList>
            <person name="Yongchang O."/>
            <person name="Xiang W."/>
            <person name="Wang G."/>
        </authorList>
    </citation>
    <scope>NUCLEOTIDE SEQUENCE [LARGE SCALE GENOMIC DNA]</scope>
    <source>
        <strain evidence="5 6">MCCC 1K00260</strain>
    </source>
</reference>